<dbReference type="AlphaFoldDB" id="A0A420H954"/>
<dbReference type="InterPro" id="IPR012340">
    <property type="entry name" value="NA-bd_OB-fold"/>
</dbReference>
<dbReference type="EMBL" id="MCBR01021660">
    <property type="protein sequence ID" value="RKF53933.1"/>
    <property type="molecule type" value="Genomic_DNA"/>
</dbReference>
<dbReference type="Gene3D" id="2.40.50.140">
    <property type="entry name" value="Nucleic acid-binding proteins"/>
    <property type="match status" value="1"/>
</dbReference>
<organism evidence="1 2">
    <name type="scientific">Golovinomyces cichoracearum</name>
    <dbReference type="NCBI Taxonomy" id="62708"/>
    <lineage>
        <taxon>Eukaryota</taxon>
        <taxon>Fungi</taxon>
        <taxon>Dikarya</taxon>
        <taxon>Ascomycota</taxon>
        <taxon>Pezizomycotina</taxon>
        <taxon>Leotiomycetes</taxon>
        <taxon>Erysiphales</taxon>
        <taxon>Erysiphaceae</taxon>
        <taxon>Golovinomyces</taxon>
    </lineage>
</organism>
<gene>
    <name evidence="1" type="ORF">GcC1_216006</name>
</gene>
<evidence type="ECO:0000313" key="1">
    <source>
        <dbReference type="EMBL" id="RKF53933.1"/>
    </source>
</evidence>
<sequence length="131" mass="14748">MQNSPVPSHLTLLSNLKSFPQDSKVRFLGCVTRYSDHDAILTLEHDYPPGNKLYVQLDITLLLENMQCTHCQIGSWINVIGYIKNTISNSSAAAGIVVVYIQGILLWSFGPSRIDWYEKTLELARAENPCH</sequence>
<reference evidence="1 2" key="1">
    <citation type="journal article" date="2018" name="BMC Genomics">
        <title>Comparative genome analyses reveal sequence features reflecting distinct modes of host-adaptation between dicot and monocot powdery mildew.</title>
        <authorList>
            <person name="Wu Y."/>
            <person name="Ma X."/>
            <person name="Pan Z."/>
            <person name="Kale S.D."/>
            <person name="Song Y."/>
            <person name="King H."/>
            <person name="Zhang Q."/>
            <person name="Presley C."/>
            <person name="Deng X."/>
            <person name="Wei C.I."/>
            <person name="Xiao S."/>
        </authorList>
    </citation>
    <scope>NUCLEOTIDE SEQUENCE [LARGE SCALE GENOMIC DNA]</scope>
    <source>
        <strain evidence="1">UCSC1</strain>
    </source>
</reference>
<name>A0A420H954_9PEZI</name>
<accession>A0A420H954</accession>
<evidence type="ECO:0000313" key="2">
    <source>
        <dbReference type="Proteomes" id="UP000285405"/>
    </source>
</evidence>
<dbReference type="GO" id="GO:1990879">
    <property type="term" value="C:CST complex"/>
    <property type="evidence" value="ECO:0007669"/>
    <property type="project" value="InterPro"/>
</dbReference>
<dbReference type="GO" id="GO:0016233">
    <property type="term" value="P:telomere capping"/>
    <property type="evidence" value="ECO:0007669"/>
    <property type="project" value="InterPro"/>
</dbReference>
<dbReference type="GO" id="GO:0043047">
    <property type="term" value="F:single-stranded telomeric DNA binding"/>
    <property type="evidence" value="ECO:0007669"/>
    <property type="project" value="InterPro"/>
</dbReference>
<dbReference type="Proteomes" id="UP000285405">
    <property type="component" value="Unassembled WGS sequence"/>
</dbReference>
<comment type="caution">
    <text evidence="1">The sequence shown here is derived from an EMBL/GenBank/DDBJ whole genome shotgun (WGS) entry which is preliminary data.</text>
</comment>
<proteinExistence type="predicted"/>
<evidence type="ECO:0008006" key="3">
    <source>
        <dbReference type="Google" id="ProtNLM"/>
    </source>
</evidence>
<dbReference type="Pfam" id="PF12658">
    <property type="entry name" value="Ten1"/>
    <property type="match status" value="1"/>
</dbReference>
<dbReference type="InterPro" id="IPR024222">
    <property type="entry name" value="Ten1_fungal"/>
</dbReference>
<protein>
    <recommendedName>
        <fullName evidence="3">CST complex subunit Ten1</fullName>
    </recommendedName>
</protein>